<dbReference type="InterPro" id="IPR018228">
    <property type="entry name" value="DNase_TatD-rel_CS"/>
</dbReference>
<evidence type="ECO:0000313" key="5">
    <source>
        <dbReference type="Proteomes" id="UP001162734"/>
    </source>
</evidence>
<organism evidence="4 5">
    <name type="scientific">Anaeromyxobacter paludicola</name>
    <dbReference type="NCBI Taxonomy" id="2918171"/>
    <lineage>
        <taxon>Bacteria</taxon>
        <taxon>Pseudomonadati</taxon>
        <taxon>Myxococcota</taxon>
        <taxon>Myxococcia</taxon>
        <taxon>Myxococcales</taxon>
        <taxon>Cystobacterineae</taxon>
        <taxon>Anaeromyxobacteraceae</taxon>
        <taxon>Anaeromyxobacter</taxon>
    </lineage>
</organism>
<dbReference type="PIRSF" id="PIRSF005902">
    <property type="entry name" value="DNase_TatD"/>
    <property type="match status" value="1"/>
</dbReference>
<dbReference type="Gene3D" id="3.20.20.140">
    <property type="entry name" value="Metal-dependent hydrolases"/>
    <property type="match status" value="1"/>
</dbReference>
<evidence type="ECO:0000313" key="4">
    <source>
        <dbReference type="EMBL" id="BDG08036.1"/>
    </source>
</evidence>
<dbReference type="PROSITE" id="PS01090">
    <property type="entry name" value="TATD_2"/>
    <property type="match status" value="1"/>
</dbReference>
<sequence>MPRLLDSHAHLDREDYAGDRDEVIARAVAAGLSRMVLVGLWRAPGSFGDALELATARPDLFSATVGVHPHESVDVPEADWAALEALAADRRVVGVGETGLDFHYDHSPRAVQEAAFRRSLQLARAVEKPVVIHLREADDVCARVLAEEGLPAAGGVMHCFTGGWERAKAWLDAGLHLSIAGVVTFKSADDLREAVRRAPRDRVLVETDCPFLSPVPFRGKRNEPAFVAKTAEKVAELWGVSVDEVGERTTENARRLFRLP</sequence>
<evidence type="ECO:0000256" key="1">
    <source>
        <dbReference type="ARBA" id="ARBA00009275"/>
    </source>
</evidence>
<evidence type="ECO:0000256" key="3">
    <source>
        <dbReference type="ARBA" id="ARBA00022801"/>
    </source>
</evidence>
<dbReference type="CDD" id="cd01310">
    <property type="entry name" value="TatD_DNAse"/>
    <property type="match status" value="1"/>
</dbReference>
<dbReference type="InterPro" id="IPR015991">
    <property type="entry name" value="TatD/YcfH-like"/>
</dbReference>
<dbReference type="RefSeq" id="WP_248345147.1">
    <property type="nucleotide sequence ID" value="NZ_AP025592.1"/>
</dbReference>
<keyword evidence="3 4" id="KW-0378">Hydrolase</keyword>
<keyword evidence="5" id="KW-1185">Reference proteome</keyword>
<dbReference type="GO" id="GO:0016787">
    <property type="term" value="F:hydrolase activity"/>
    <property type="evidence" value="ECO:0007669"/>
    <property type="project" value="UniProtKB-KW"/>
</dbReference>
<protein>
    <submittedName>
        <fullName evidence="4">Metal-dependent hydrolase YabD</fullName>
    </submittedName>
</protein>
<comment type="similarity">
    <text evidence="1">Belongs to the metallo-dependent hydrolases superfamily. TatD-type hydrolase family.</text>
</comment>
<dbReference type="SUPFAM" id="SSF51556">
    <property type="entry name" value="Metallo-dependent hydrolases"/>
    <property type="match status" value="1"/>
</dbReference>
<dbReference type="InterPro" id="IPR001130">
    <property type="entry name" value="TatD-like"/>
</dbReference>
<proteinExistence type="inferred from homology"/>
<name>A0ABM7X878_9BACT</name>
<accession>A0ABM7X878</accession>
<reference evidence="5" key="1">
    <citation type="journal article" date="2022" name="Int. J. Syst. Evol. Microbiol.">
        <title>Anaeromyxobacter oryzae sp. nov., Anaeromyxobacter diazotrophicus sp. nov. and Anaeromyxobacter paludicola sp. nov., isolated from paddy soils.</title>
        <authorList>
            <person name="Itoh H."/>
            <person name="Xu Z."/>
            <person name="Mise K."/>
            <person name="Masuda Y."/>
            <person name="Ushijima N."/>
            <person name="Hayakawa C."/>
            <person name="Shiratori Y."/>
            <person name="Senoo K."/>
        </authorList>
    </citation>
    <scope>NUCLEOTIDE SEQUENCE [LARGE SCALE GENOMIC DNA]</scope>
    <source>
        <strain evidence="5">Red630</strain>
    </source>
</reference>
<dbReference type="PANTHER" id="PTHR46124:SF2">
    <property type="entry name" value="D-AMINOACYL-TRNA DEACYLASE"/>
    <property type="match status" value="1"/>
</dbReference>
<keyword evidence="2" id="KW-0479">Metal-binding</keyword>
<dbReference type="Proteomes" id="UP001162734">
    <property type="component" value="Chromosome"/>
</dbReference>
<dbReference type="PROSITE" id="PS01137">
    <property type="entry name" value="TATD_1"/>
    <property type="match status" value="1"/>
</dbReference>
<dbReference type="InterPro" id="IPR032466">
    <property type="entry name" value="Metal_Hydrolase"/>
</dbReference>
<dbReference type="EMBL" id="AP025592">
    <property type="protein sequence ID" value="BDG08036.1"/>
    <property type="molecule type" value="Genomic_DNA"/>
</dbReference>
<gene>
    <name evidence="4" type="primary">yabD</name>
    <name evidence="4" type="ORF">AMPC_11490</name>
</gene>
<dbReference type="Pfam" id="PF01026">
    <property type="entry name" value="TatD_DNase"/>
    <property type="match status" value="1"/>
</dbReference>
<evidence type="ECO:0000256" key="2">
    <source>
        <dbReference type="ARBA" id="ARBA00022723"/>
    </source>
</evidence>
<dbReference type="PANTHER" id="PTHR46124">
    <property type="entry name" value="D-AMINOACYL-TRNA DEACYLASE"/>
    <property type="match status" value="1"/>
</dbReference>
<dbReference type="NCBIfam" id="TIGR00010">
    <property type="entry name" value="YchF/TatD family DNA exonuclease"/>
    <property type="match status" value="1"/>
</dbReference>